<keyword evidence="2" id="KW-0812">Transmembrane</keyword>
<organism evidence="3 4">
    <name type="scientific">Cohaesibacter gelatinilyticus</name>
    <dbReference type="NCBI Taxonomy" id="372072"/>
    <lineage>
        <taxon>Bacteria</taxon>
        <taxon>Pseudomonadati</taxon>
        <taxon>Pseudomonadota</taxon>
        <taxon>Alphaproteobacteria</taxon>
        <taxon>Hyphomicrobiales</taxon>
        <taxon>Cohaesibacteraceae</taxon>
    </lineage>
</organism>
<feature type="compositionally biased region" description="Low complexity" evidence="1">
    <location>
        <begin position="394"/>
        <end position="410"/>
    </location>
</feature>
<feature type="transmembrane region" description="Helical" evidence="2">
    <location>
        <begin position="31"/>
        <end position="53"/>
    </location>
</feature>
<name>A0A285PHB3_9HYPH</name>
<evidence type="ECO:0000256" key="2">
    <source>
        <dbReference type="SAM" id="Phobius"/>
    </source>
</evidence>
<keyword evidence="2" id="KW-0472">Membrane</keyword>
<dbReference type="EMBL" id="OBEL01000007">
    <property type="protein sequence ID" value="SNZ21122.1"/>
    <property type="molecule type" value="Genomic_DNA"/>
</dbReference>
<sequence length="525" mass="56601">MTALPNHHFDFGRRAVLQTCCSYLSSVLRRVFYALVVALTVCVGLVSAAATAVHAQQAFGPWHGGYSIQSGSRDIEITLNLDQLKGGRAGQAELSIFALKAKPKCPRSLHPAFCDELAKRFASGDRMAFDIKSAGVRYTGNRAVIAFRFADERPSRLLILDRKAGSPTGYWARLIHYARGVDLVGRASETKHLCQLAMCGPDRLKELVERPKRMLGVLADKGFARNYPIKKDERKAVWSQRSGANWSGTGNAGGKQAGGFQASGQGISPYRPARPSQASSSMFGLTGLWYLRSQNGKALGKLRFNRQSNGSVMGSGRLAAKWGGMQQNVGILLMQEGPSALDLALGFVGQKQGKPRLLLSLANGAADQLEGTLIQDRHWQLVRLTRDKSGPATGGSSDQSSGQASGQSSGITSDPSDFAAEEPIEGDMPGSGVTGPAYRMRNVPEGRQLAVRSAPDRSSSSVGTLAWNASEILVLGCRPNINPVAFDRADLGTKRRFLARGWCEIDHEGLRGFVIGIYLDPILDR</sequence>
<feature type="region of interest" description="Disordered" evidence="1">
    <location>
        <begin position="240"/>
        <end position="275"/>
    </location>
</feature>
<accession>A0A285PHB3</accession>
<evidence type="ECO:0000313" key="4">
    <source>
        <dbReference type="Proteomes" id="UP000219439"/>
    </source>
</evidence>
<dbReference type="Proteomes" id="UP000219439">
    <property type="component" value="Unassembled WGS sequence"/>
</dbReference>
<evidence type="ECO:0000313" key="3">
    <source>
        <dbReference type="EMBL" id="SNZ21122.1"/>
    </source>
</evidence>
<gene>
    <name evidence="3" type="ORF">SAMN06265368_4239</name>
</gene>
<proteinExistence type="predicted"/>
<keyword evidence="4" id="KW-1185">Reference proteome</keyword>
<protein>
    <submittedName>
        <fullName evidence="3">Uncharacterized protein</fullName>
    </submittedName>
</protein>
<feature type="region of interest" description="Disordered" evidence="1">
    <location>
        <begin position="387"/>
        <end position="439"/>
    </location>
</feature>
<feature type="compositionally biased region" description="Low complexity" evidence="1">
    <location>
        <begin position="258"/>
        <end position="268"/>
    </location>
</feature>
<keyword evidence="2" id="KW-1133">Transmembrane helix</keyword>
<reference evidence="3 4" key="1">
    <citation type="submission" date="2017-09" db="EMBL/GenBank/DDBJ databases">
        <authorList>
            <person name="Ehlers B."/>
            <person name="Leendertz F.H."/>
        </authorList>
    </citation>
    <scope>NUCLEOTIDE SEQUENCE [LARGE SCALE GENOMIC DNA]</scope>
    <source>
        <strain evidence="3 4">DSM 18289</strain>
    </source>
</reference>
<dbReference type="AlphaFoldDB" id="A0A285PHB3"/>
<evidence type="ECO:0000256" key="1">
    <source>
        <dbReference type="SAM" id="MobiDB-lite"/>
    </source>
</evidence>